<reference evidence="2" key="1">
    <citation type="journal article" date="2019" name="Int. J. Syst. Evol. Microbiol.">
        <title>The Global Catalogue of Microorganisms (GCM) 10K type strain sequencing project: providing services to taxonomists for standard genome sequencing and annotation.</title>
        <authorList>
            <consortium name="The Broad Institute Genomics Platform"/>
            <consortium name="The Broad Institute Genome Sequencing Center for Infectious Disease"/>
            <person name="Wu L."/>
            <person name="Ma J."/>
        </authorList>
    </citation>
    <scope>NUCLEOTIDE SEQUENCE [LARGE SCALE GENOMIC DNA]</scope>
    <source>
        <strain evidence="2">JCM 16949</strain>
    </source>
</reference>
<organism evidence="1 2">
    <name type="scientific">Leifsonella bigeumensis</name>
    <dbReference type="NCBI Taxonomy" id="433643"/>
    <lineage>
        <taxon>Bacteria</taxon>
        <taxon>Bacillati</taxon>
        <taxon>Actinomycetota</taxon>
        <taxon>Actinomycetes</taxon>
        <taxon>Micrococcales</taxon>
        <taxon>Microbacteriaceae</taxon>
        <taxon>Leifsonella</taxon>
    </lineage>
</organism>
<gene>
    <name evidence="1" type="ORF">GCM10022239_14000</name>
</gene>
<comment type="caution">
    <text evidence="1">The sequence shown here is derived from an EMBL/GenBank/DDBJ whole genome shotgun (WGS) entry which is preliminary data.</text>
</comment>
<dbReference type="Proteomes" id="UP001501004">
    <property type="component" value="Unassembled WGS sequence"/>
</dbReference>
<proteinExistence type="predicted"/>
<dbReference type="EMBL" id="BAABAE010000003">
    <property type="protein sequence ID" value="GAA3739557.1"/>
    <property type="molecule type" value="Genomic_DNA"/>
</dbReference>
<protein>
    <recommendedName>
        <fullName evidence="3">Apea-like HEPN domain-containing protein</fullName>
    </recommendedName>
</protein>
<name>A0ABP7FK55_9MICO</name>
<sequence length="634" mass="69620">MIDYNVRDDWPPGEPRWMKSLVSSLYRRHGATTVLPLTTSVTAILDWVSLASGEDAWRKAANRKSLRSDLDQSVVALGPNIRAHLARPIALFQSAFFSLDLSKKDAAGSIILAQAPGMRTDAAWTDVEASGRALLAALIADDTVAQCWGDLVEVARKTTLVHREYRPIADLLYDQLRLRRLDPESVLSSVKEMLAYGRGPSDEPWAKISLPAEERLTRAGAIVLEPAEDEPVVVWLGYLGGRIDFSVQAGNVTFMQAAWFVPNAQPGRQDFKHKAELSKIVEMGLLRFPESIEEQPDADLLVRVDLGRTSLAGAALRAENIVSALLNAVIHWSNGVRPELAQTVVLRGGEVAGMSMQATGSAPIADDYYGLNITAEAIRSFAPDLGNALSTVPLPMYLSAALEAQTAADLPYSRERLLQPARDADVRAAIPLEDRVVQHIAAHAALPPADLFALLLRRWPASRWESDVDRAVRWCLLGSGPQADKVRELQRKLYSTSSKAPWLVFVADNEADLLNVCRIESERAWITRLIRSVSDPTSYAQLIHDYELERDVLADRRTRVRNALVHGNPVGTHVVDSVSSMASYLSRYALRVGLDSFVTGQDLPIILDRELQESASLLAGTSAADLWRAKAATP</sequence>
<evidence type="ECO:0000313" key="2">
    <source>
        <dbReference type="Proteomes" id="UP001501004"/>
    </source>
</evidence>
<keyword evidence="2" id="KW-1185">Reference proteome</keyword>
<evidence type="ECO:0000313" key="1">
    <source>
        <dbReference type="EMBL" id="GAA3739557.1"/>
    </source>
</evidence>
<accession>A0ABP7FK55</accession>
<evidence type="ECO:0008006" key="3">
    <source>
        <dbReference type="Google" id="ProtNLM"/>
    </source>
</evidence>